<dbReference type="Proteomes" id="UP000001514">
    <property type="component" value="Unassembled WGS sequence"/>
</dbReference>
<dbReference type="HOGENOM" id="CLU_1051307_0_0_1"/>
<evidence type="ECO:0000313" key="1">
    <source>
        <dbReference type="EMBL" id="EFJ12307.1"/>
    </source>
</evidence>
<sequence length="265" mass="29337">MSKHTAVSVKPSLTVHPVGLLGLKEGSFLEPAKKCHPFFNRKENISVGKPFRSNPSGFYDYTWKVAQPRRGDLIRISLSIPKTGVSRSIAQAVHAVSLDLRIPASSDSDRPMGMVEFEVVIMNEGKRILAPDDPIEEEMHEHGGIVKVSLTMIRAMTRYIDQVSLLLVESQKQKGTSRRSQPPYNVVDEEMHSFVKGPKTIILTTSDSRPSTDGKIVAAKCKSDDSWSVKNVPGGGARPFRKLVKTRTFVRILLGNSGTRICKEL</sequence>
<accession>D8STR8</accession>
<dbReference type="Gramene" id="EFJ12307">
    <property type="protein sequence ID" value="EFJ12307"/>
    <property type="gene ID" value="SELMODRAFT_425637"/>
</dbReference>
<dbReference type="EMBL" id="GL377640">
    <property type="protein sequence ID" value="EFJ12307.1"/>
    <property type="molecule type" value="Genomic_DNA"/>
</dbReference>
<evidence type="ECO:0000313" key="2">
    <source>
        <dbReference type="Proteomes" id="UP000001514"/>
    </source>
</evidence>
<keyword evidence="2" id="KW-1185">Reference proteome</keyword>
<gene>
    <name evidence="1" type="ORF">SELMODRAFT_425637</name>
</gene>
<organism evidence="2">
    <name type="scientific">Selaginella moellendorffii</name>
    <name type="common">Spikemoss</name>
    <dbReference type="NCBI Taxonomy" id="88036"/>
    <lineage>
        <taxon>Eukaryota</taxon>
        <taxon>Viridiplantae</taxon>
        <taxon>Streptophyta</taxon>
        <taxon>Embryophyta</taxon>
        <taxon>Tracheophyta</taxon>
        <taxon>Lycopodiopsida</taxon>
        <taxon>Selaginellales</taxon>
        <taxon>Selaginellaceae</taxon>
        <taxon>Selaginella</taxon>
    </lineage>
</organism>
<name>D8STR8_SELML</name>
<protein>
    <submittedName>
        <fullName evidence="1">Uncharacterized protein</fullName>
    </submittedName>
</protein>
<dbReference type="InParanoid" id="D8STR8"/>
<reference evidence="1 2" key="1">
    <citation type="journal article" date="2011" name="Science">
        <title>The Selaginella genome identifies genetic changes associated with the evolution of vascular plants.</title>
        <authorList>
            <person name="Banks J.A."/>
            <person name="Nishiyama T."/>
            <person name="Hasebe M."/>
            <person name="Bowman J.L."/>
            <person name="Gribskov M."/>
            <person name="dePamphilis C."/>
            <person name="Albert V.A."/>
            <person name="Aono N."/>
            <person name="Aoyama T."/>
            <person name="Ambrose B.A."/>
            <person name="Ashton N.W."/>
            <person name="Axtell M.J."/>
            <person name="Barker E."/>
            <person name="Barker M.S."/>
            <person name="Bennetzen J.L."/>
            <person name="Bonawitz N.D."/>
            <person name="Chapple C."/>
            <person name="Cheng C."/>
            <person name="Correa L.G."/>
            <person name="Dacre M."/>
            <person name="DeBarry J."/>
            <person name="Dreyer I."/>
            <person name="Elias M."/>
            <person name="Engstrom E.M."/>
            <person name="Estelle M."/>
            <person name="Feng L."/>
            <person name="Finet C."/>
            <person name="Floyd S.K."/>
            <person name="Frommer W.B."/>
            <person name="Fujita T."/>
            <person name="Gramzow L."/>
            <person name="Gutensohn M."/>
            <person name="Harholt J."/>
            <person name="Hattori M."/>
            <person name="Heyl A."/>
            <person name="Hirai T."/>
            <person name="Hiwatashi Y."/>
            <person name="Ishikawa M."/>
            <person name="Iwata M."/>
            <person name="Karol K.G."/>
            <person name="Koehler B."/>
            <person name="Kolukisaoglu U."/>
            <person name="Kubo M."/>
            <person name="Kurata T."/>
            <person name="Lalonde S."/>
            <person name="Li K."/>
            <person name="Li Y."/>
            <person name="Litt A."/>
            <person name="Lyons E."/>
            <person name="Manning G."/>
            <person name="Maruyama T."/>
            <person name="Michael T.P."/>
            <person name="Mikami K."/>
            <person name="Miyazaki S."/>
            <person name="Morinaga S."/>
            <person name="Murata T."/>
            <person name="Mueller-Roeber B."/>
            <person name="Nelson D.R."/>
            <person name="Obara M."/>
            <person name="Oguri Y."/>
            <person name="Olmstead R.G."/>
            <person name="Onodera N."/>
            <person name="Petersen B.L."/>
            <person name="Pils B."/>
            <person name="Prigge M."/>
            <person name="Rensing S.A."/>
            <person name="Riano-Pachon D.M."/>
            <person name="Roberts A.W."/>
            <person name="Sato Y."/>
            <person name="Scheller H.V."/>
            <person name="Schulz B."/>
            <person name="Schulz C."/>
            <person name="Shakirov E.V."/>
            <person name="Shibagaki N."/>
            <person name="Shinohara N."/>
            <person name="Shippen D.E."/>
            <person name="Soerensen I."/>
            <person name="Sotooka R."/>
            <person name="Sugimoto N."/>
            <person name="Sugita M."/>
            <person name="Sumikawa N."/>
            <person name="Tanurdzic M."/>
            <person name="Theissen G."/>
            <person name="Ulvskov P."/>
            <person name="Wakazuki S."/>
            <person name="Weng J.K."/>
            <person name="Willats W.W."/>
            <person name="Wipf D."/>
            <person name="Wolf P.G."/>
            <person name="Yang L."/>
            <person name="Zimmer A.D."/>
            <person name="Zhu Q."/>
            <person name="Mitros T."/>
            <person name="Hellsten U."/>
            <person name="Loque D."/>
            <person name="Otillar R."/>
            <person name="Salamov A."/>
            <person name="Schmutz J."/>
            <person name="Shapiro H."/>
            <person name="Lindquist E."/>
            <person name="Lucas S."/>
            <person name="Rokhsar D."/>
            <person name="Grigoriev I.V."/>
        </authorList>
    </citation>
    <scope>NUCLEOTIDE SEQUENCE [LARGE SCALE GENOMIC DNA]</scope>
</reference>
<dbReference type="AlphaFoldDB" id="D8STR8"/>
<dbReference type="KEGG" id="smo:SELMODRAFT_425637"/>
<proteinExistence type="predicted"/>